<protein>
    <submittedName>
        <fullName evidence="2">Uncharacterized protein</fullName>
    </submittedName>
</protein>
<evidence type="ECO:0000256" key="1">
    <source>
        <dbReference type="SAM" id="Phobius"/>
    </source>
</evidence>
<keyword evidence="1" id="KW-0812">Transmembrane</keyword>
<accession>A0A016WJB3</accession>
<keyword evidence="3" id="KW-1185">Reference proteome</keyword>
<dbReference type="Proteomes" id="UP000024635">
    <property type="component" value="Unassembled WGS sequence"/>
</dbReference>
<dbReference type="EMBL" id="JARK01000244">
    <property type="protein sequence ID" value="EYC39691.1"/>
    <property type="molecule type" value="Genomic_DNA"/>
</dbReference>
<keyword evidence="1" id="KW-0472">Membrane</keyword>
<gene>
    <name evidence="2" type="primary">Acey_s0644.g1075</name>
    <name evidence="2" type="synonym">Acey-F01E11.3</name>
    <name evidence="2" type="ORF">Y032_0644g1075</name>
</gene>
<reference evidence="3" key="1">
    <citation type="journal article" date="2015" name="Nat. Genet.">
        <title>The genome and transcriptome of the zoonotic hookworm Ancylostoma ceylanicum identify infection-specific gene families.</title>
        <authorList>
            <person name="Schwarz E.M."/>
            <person name="Hu Y."/>
            <person name="Antoshechkin I."/>
            <person name="Miller M.M."/>
            <person name="Sternberg P.W."/>
            <person name="Aroian R.V."/>
        </authorList>
    </citation>
    <scope>NUCLEOTIDE SEQUENCE</scope>
    <source>
        <strain evidence="3">HY135</strain>
    </source>
</reference>
<feature type="transmembrane region" description="Helical" evidence="1">
    <location>
        <begin position="201"/>
        <end position="226"/>
    </location>
</feature>
<name>A0A016WJB3_9BILA</name>
<dbReference type="OrthoDB" id="5877525at2759"/>
<evidence type="ECO:0000313" key="2">
    <source>
        <dbReference type="EMBL" id="EYC39691.1"/>
    </source>
</evidence>
<dbReference type="AlphaFoldDB" id="A0A016WJB3"/>
<keyword evidence="1" id="KW-1133">Transmembrane helix</keyword>
<sequence length="334" mass="37134">MQMRNQWRKVGIEGVRSWRHGNDGHETELPADHLQQLALVLHENKMLLTLLPFFHAAAAQGDETIGNSSLLPSLYCVVIELSASIVRESDSEIARRLSLVVGDALNAANALHLRQPTNFNDAFADRKVNRDIQVKIVKRVSHGNITSFYFIAFHQEKPISGDVVGDDMNLLSSSHISAVLQYPLHRIISQDSFEQSPSSTWWIIALMIGSGVLILCFGWCLLFMYLNVCGARRIAYEISKTVYQNDASTQCDFPSPHHHKATYLEPGMKKTLLDSPKERAVETETTAPLHEVPRFDAVLSDGASSLSCSTQIVPRNTRTLFESVHSSGGTHVTS</sequence>
<evidence type="ECO:0000313" key="3">
    <source>
        <dbReference type="Proteomes" id="UP000024635"/>
    </source>
</evidence>
<organism evidence="2 3">
    <name type="scientific">Ancylostoma ceylanicum</name>
    <dbReference type="NCBI Taxonomy" id="53326"/>
    <lineage>
        <taxon>Eukaryota</taxon>
        <taxon>Metazoa</taxon>
        <taxon>Ecdysozoa</taxon>
        <taxon>Nematoda</taxon>
        <taxon>Chromadorea</taxon>
        <taxon>Rhabditida</taxon>
        <taxon>Rhabditina</taxon>
        <taxon>Rhabditomorpha</taxon>
        <taxon>Strongyloidea</taxon>
        <taxon>Ancylostomatidae</taxon>
        <taxon>Ancylostomatinae</taxon>
        <taxon>Ancylostoma</taxon>
    </lineage>
</organism>
<proteinExistence type="predicted"/>
<comment type="caution">
    <text evidence="2">The sequence shown here is derived from an EMBL/GenBank/DDBJ whole genome shotgun (WGS) entry which is preliminary data.</text>
</comment>